<reference evidence="2" key="1">
    <citation type="journal article" date="2012" name="Nat. Genet.">
        <title>Whole-genome sequence of Schistosoma haematobium.</title>
        <authorList>
            <person name="Young N.D."/>
            <person name="Jex A.R."/>
            <person name="Li B."/>
            <person name="Liu S."/>
            <person name="Yang L."/>
            <person name="Xiong Z."/>
            <person name="Li Y."/>
            <person name="Cantacessi C."/>
            <person name="Hall R.S."/>
            <person name="Xu X."/>
            <person name="Chen F."/>
            <person name="Wu X."/>
            <person name="Zerlotini A."/>
            <person name="Oliveira G."/>
            <person name="Hofmann A."/>
            <person name="Zhang G."/>
            <person name="Fang X."/>
            <person name="Kang Y."/>
            <person name="Campbell B.E."/>
            <person name="Loukas A."/>
            <person name="Ranganathan S."/>
            <person name="Rollinson D."/>
            <person name="Rinaldi G."/>
            <person name="Brindley P.J."/>
            <person name="Yang H."/>
            <person name="Wang J."/>
            <person name="Wang J."/>
            <person name="Gasser R.B."/>
        </authorList>
    </citation>
    <scope>NUCLEOTIDE SEQUENCE [LARGE SCALE GENOMIC DNA]</scope>
</reference>
<feature type="region of interest" description="Disordered" evidence="1">
    <location>
        <begin position="114"/>
        <end position="137"/>
    </location>
</feature>
<evidence type="ECO:0000313" key="2">
    <source>
        <dbReference type="EMBL" id="KGB35822.1"/>
    </source>
</evidence>
<organism evidence="2">
    <name type="scientific">Schistosoma haematobium</name>
    <name type="common">Blood fluke</name>
    <dbReference type="NCBI Taxonomy" id="6185"/>
    <lineage>
        <taxon>Eukaryota</taxon>
        <taxon>Metazoa</taxon>
        <taxon>Spiralia</taxon>
        <taxon>Lophotrochozoa</taxon>
        <taxon>Platyhelminthes</taxon>
        <taxon>Trematoda</taxon>
        <taxon>Digenea</taxon>
        <taxon>Strigeidida</taxon>
        <taxon>Schistosomatoidea</taxon>
        <taxon>Schistosomatidae</taxon>
        <taxon>Schistosoma</taxon>
    </lineage>
</organism>
<feature type="region of interest" description="Disordered" evidence="1">
    <location>
        <begin position="269"/>
        <end position="294"/>
    </location>
</feature>
<dbReference type="NCBIfam" id="TIGR02231">
    <property type="entry name" value="mucoidy inhibitor MuiA family protein"/>
    <property type="match status" value="1"/>
</dbReference>
<feature type="compositionally biased region" description="Basic residues" evidence="1">
    <location>
        <begin position="282"/>
        <end position="292"/>
    </location>
</feature>
<protein>
    <submittedName>
        <fullName evidence="2">Protein F37C4.5</fullName>
    </submittedName>
</protein>
<name>A0A094ZNZ6_SCHHA</name>
<proteinExistence type="predicted"/>
<dbReference type="PANTHER" id="PTHR31005:SF8">
    <property type="entry name" value="DUF4139 DOMAIN-CONTAINING PROTEIN"/>
    <property type="match status" value="1"/>
</dbReference>
<dbReference type="InterPro" id="IPR011935">
    <property type="entry name" value="CHP02231"/>
</dbReference>
<sequence>MSENAALASPELSERHSVDYDGPLNIFYTCDCELKSVLVNLRNAVICRSAKPQIMKGTSSLLVFKRLPSNVDHDSFRFKLVLIRANNSSLCIVEINNHRNEYKTIEHPNNICLSESATPTPPPPPITTKTSSPPSTALPLDEGSQLAYIQDVRFHINQLNEDDNKLFERYNCLLIQLRKEKRRYHYLINRYQRLFKQQNVLETFSNNLLWNVNNEIKDYDINNYNNLNDYDNDPIHKLDYLNYSNDYSTYNHNNNTTTINSINGMKLPSNNNNNNNSDFPISRRHPHYHHHQQQQQKIRQFHQNKSNNTIKSHRTRSLTRMKNMIKDCNVKEKNSNSTMIIQNEILQLNQVEAMRNFFTLYTVQSQQLDEDTINVSEELEQCRITMNQLTEQLDEIELCRNHLVSKELHVLLEAHSSLNPDLEITYTVDHVSWTPSYDIRLSSSTATLKPSSELKFSLKDEENTGEDWELGKLTLSTAEQDHFNDVPQLKLEQLSFKNSENVVRRRQQTDKFIRKSKARSFHSDDSNDYQTISSLFPLKEIDTEQYHCNECKNETYNPINQTINDSRSRLERSFLNGGNHQRSLSTQRYYTNKNENHLNNDLDYVLTHCPSSSLDSIIFRQDNGNKQLFMHKSYSNTYSSNMGKYSTRNNFTEITNKNYFPSLAFDIPKPPKYIKGNGEPHRVIIGKLEFKPKLQYITIPKQTPKAFLRVTMHNISEYALLEGQASVYIDSNFIGKTKLSATAVQEEFTCELGYDPGIRVTYMPKHKYKKTGTFLGNKTTSIVFKQVISVENSYPRSMKLLVIDQLPVSTEDKLKIHLIEPSIKNPEKYDPTKPIRISKTKSIEWDIELAPYESRELVLKYLVEHPSIKDIDISTLGI</sequence>
<gene>
    <name evidence="2" type="ORF">MS3_04097</name>
</gene>
<dbReference type="STRING" id="6185.A0A094ZNZ6"/>
<dbReference type="Pfam" id="PF13598">
    <property type="entry name" value="DUF4139"/>
    <property type="match status" value="1"/>
</dbReference>
<dbReference type="AlphaFoldDB" id="A0A094ZNZ6"/>
<dbReference type="InterPro" id="IPR037291">
    <property type="entry name" value="DUF4139"/>
</dbReference>
<dbReference type="PANTHER" id="PTHR31005">
    <property type="entry name" value="DUF4139 DOMAIN-CONTAINING PROTEIN"/>
    <property type="match status" value="1"/>
</dbReference>
<accession>A0A094ZNZ6</accession>
<evidence type="ECO:0000256" key="1">
    <source>
        <dbReference type="SAM" id="MobiDB-lite"/>
    </source>
</evidence>
<dbReference type="EMBL" id="KL250719">
    <property type="protein sequence ID" value="KGB35822.1"/>
    <property type="molecule type" value="Genomic_DNA"/>
</dbReference>